<evidence type="ECO:0000256" key="5">
    <source>
        <dbReference type="ARBA" id="ARBA00022741"/>
    </source>
</evidence>
<gene>
    <name evidence="13" type="ORF">HNQ80_002292</name>
</gene>
<evidence type="ECO:0000313" key="14">
    <source>
        <dbReference type="Proteomes" id="UP000579281"/>
    </source>
</evidence>
<dbReference type="AlphaFoldDB" id="A0A841KS21"/>
<dbReference type="RefSeq" id="WP_184310734.1">
    <property type="nucleotide sequence ID" value="NZ_JACHEN010000013.1"/>
</dbReference>
<feature type="domain" description="ABC transmembrane type-1" evidence="12">
    <location>
        <begin position="33"/>
        <end position="317"/>
    </location>
</feature>
<keyword evidence="6" id="KW-0378">Hydrolase</keyword>
<keyword evidence="9 10" id="KW-0472">Membrane</keyword>
<dbReference type="SUPFAM" id="SSF90123">
    <property type="entry name" value="ABC transporter transmembrane region"/>
    <property type="match status" value="1"/>
</dbReference>
<keyword evidence="8 10" id="KW-1133">Transmembrane helix</keyword>
<dbReference type="FunFam" id="3.40.50.300:FF:000299">
    <property type="entry name" value="ABC transporter ATP-binding protein/permease"/>
    <property type="match status" value="1"/>
</dbReference>
<feature type="transmembrane region" description="Helical" evidence="10">
    <location>
        <begin position="69"/>
        <end position="89"/>
    </location>
</feature>
<name>A0A841KS21_9FIRM</name>
<dbReference type="InterPro" id="IPR003593">
    <property type="entry name" value="AAA+_ATPase"/>
</dbReference>
<evidence type="ECO:0000256" key="9">
    <source>
        <dbReference type="ARBA" id="ARBA00023136"/>
    </source>
</evidence>
<dbReference type="SUPFAM" id="SSF52540">
    <property type="entry name" value="P-loop containing nucleoside triphosphate hydrolases"/>
    <property type="match status" value="1"/>
</dbReference>
<feature type="transmembrane region" description="Helical" evidence="10">
    <location>
        <begin position="29"/>
        <end position="48"/>
    </location>
</feature>
<dbReference type="PROSITE" id="PS50893">
    <property type="entry name" value="ABC_TRANSPORTER_2"/>
    <property type="match status" value="1"/>
</dbReference>
<dbReference type="CDD" id="cd18544">
    <property type="entry name" value="ABC_6TM_TmrA_like"/>
    <property type="match status" value="1"/>
</dbReference>
<evidence type="ECO:0000256" key="1">
    <source>
        <dbReference type="ARBA" id="ARBA00004651"/>
    </source>
</evidence>
<dbReference type="GO" id="GO:0005886">
    <property type="term" value="C:plasma membrane"/>
    <property type="evidence" value="ECO:0007669"/>
    <property type="project" value="UniProtKB-SubCell"/>
</dbReference>
<dbReference type="InterPro" id="IPR003439">
    <property type="entry name" value="ABC_transporter-like_ATP-bd"/>
</dbReference>
<accession>A0A841KS21</accession>
<comment type="caution">
    <text evidence="13">The sequence shown here is derived from an EMBL/GenBank/DDBJ whole genome shotgun (WGS) entry which is preliminary data.</text>
</comment>
<dbReference type="InterPro" id="IPR017871">
    <property type="entry name" value="ABC_transporter-like_CS"/>
</dbReference>
<dbReference type="InterPro" id="IPR039421">
    <property type="entry name" value="Type_1_exporter"/>
</dbReference>
<keyword evidence="2" id="KW-0813">Transport</keyword>
<comment type="subcellular location">
    <subcellularLocation>
        <location evidence="1">Cell membrane</location>
        <topology evidence="1">Multi-pass membrane protein</topology>
    </subcellularLocation>
</comment>
<keyword evidence="5" id="KW-0547">Nucleotide-binding</keyword>
<keyword evidence="6" id="KW-0788">Thiol protease</keyword>
<evidence type="ECO:0000256" key="2">
    <source>
        <dbReference type="ARBA" id="ARBA00022448"/>
    </source>
</evidence>
<evidence type="ECO:0000256" key="10">
    <source>
        <dbReference type="SAM" id="Phobius"/>
    </source>
</evidence>
<proteinExistence type="predicted"/>
<dbReference type="PROSITE" id="PS50929">
    <property type="entry name" value="ABC_TM1F"/>
    <property type="match status" value="1"/>
</dbReference>
<evidence type="ECO:0000256" key="4">
    <source>
        <dbReference type="ARBA" id="ARBA00022692"/>
    </source>
</evidence>
<evidence type="ECO:0000256" key="3">
    <source>
        <dbReference type="ARBA" id="ARBA00022475"/>
    </source>
</evidence>
<dbReference type="GO" id="GO:0015421">
    <property type="term" value="F:ABC-type oligopeptide transporter activity"/>
    <property type="evidence" value="ECO:0007669"/>
    <property type="project" value="TreeGrafter"/>
</dbReference>
<evidence type="ECO:0000256" key="6">
    <source>
        <dbReference type="ARBA" id="ARBA00022807"/>
    </source>
</evidence>
<organism evidence="13 14">
    <name type="scientific">Anaerosolibacter carboniphilus</name>
    <dbReference type="NCBI Taxonomy" id="1417629"/>
    <lineage>
        <taxon>Bacteria</taxon>
        <taxon>Bacillati</taxon>
        <taxon>Bacillota</taxon>
        <taxon>Clostridia</taxon>
        <taxon>Peptostreptococcales</taxon>
        <taxon>Thermotaleaceae</taxon>
        <taxon>Anaerosolibacter</taxon>
    </lineage>
</organism>
<dbReference type="SMART" id="SM00382">
    <property type="entry name" value="AAA"/>
    <property type="match status" value="1"/>
</dbReference>
<evidence type="ECO:0000256" key="7">
    <source>
        <dbReference type="ARBA" id="ARBA00022840"/>
    </source>
</evidence>
<dbReference type="EMBL" id="JACHEN010000013">
    <property type="protein sequence ID" value="MBB6216193.1"/>
    <property type="molecule type" value="Genomic_DNA"/>
</dbReference>
<sequence length="598" mass="66389">MATWQVRNEKQHPLSVVLKAMKNTRSRLGLFYVLLAFTALSLTLLELLPPMLLKRILDVNLKNGQIEQVWIAAFYYLAASMGSSIFAFAQTYLTTYIGQNILIDLRLLMAEHIAKLPMNYYNRTPVGEIMSYMSSDVDSVNTLFSSGLISGFTDMMKVFGIAMAMYVISPRLCFITLLSIPVLLIVANYFRKNILKAQMEIRKAVGKINTYLQELFNGIRIVKFYAKEDEYEKKFQTPLREHLKSIDHAAVFDSYFPCVMQTIKAIVIAAIVLLGAKTSDYDGTTVTIGSLAAFADLVSRLLSPVEALSQEFQTIQQAMAGLRRIVGFLGEEVEEKGKIQRLDNKFFVSEQGVSVTIRDISFGYAPDKLILKDVSLDIHEGKKVAIVGRTGAGKTSLMNLIAGLYKPHAGAISISGIDPYRLHATDRRKLIGIVPQSTHIFEGTLRENITLRDDRITQEEVEKAAKLVGLQDFIAALPDGYDTVIGVQGIKLSFGQSQLLSLARAVVCDPPVLLLDEPTSGMDALTEKVIFDAFRAIGNKRTIITISHRLSGVIDADEVYIMAAGKIVQSGSPDKLAGEKGWYSVFKQLEDLGWRLDV</sequence>
<evidence type="ECO:0000259" key="11">
    <source>
        <dbReference type="PROSITE" id="PS50893"/>
    </source>
</evidence>
<keyword evidence="7 13" id="KW-0067">ATP-binding</keyword>
<feature type="domain" description="ABC transporter" evidence="11">
    <location>
        <begin position="355"/>
        <end position="589"/>
    </location>
</feature>
<reference evidence="13 14" key="1">
    <citation type="submission" date="2020-08" db="EMBL/GenBank/DDBJ databases">
        <title>Genomic Encyclopedia of Type Strains, Phase IV (KMG-IV): sequencing the most valuable type-strain genomes for metagenomic binning, comparative biology and taxonomic classification.</title>
        <authorList>
            <person name="Goeker M."/>
        </authorList>
    </citation>
    <scope>NUCLEOTIDE SEQUENCE [LARGE SCALE GENOMIC DNA]</scope>
    <source>
        <strain evidence="13 14">DSM 103526</strain>
    </source>
</reference>
<protein>
    <submittedName>
        <fullName evidence="13">ATP-binding cassette subfamily B protein</fullName>
    </submittedName>
</protein>
<dbReference type="Proteomes" id="UP000579281">
    <property type="component" value="Unassembled WGS sequence"/>
</dbReference>
<keyword evidence="4 10" id="KW-0812">Transmembrane</keyword>
<evidence type="ECO:0000256" key="8">
    <source>
        <dbReference type="ARBA" id="ARBA00022989"/>
    </source>
</evidence>
<dbReference type="Gene3D" id="1.20.1560.10">
    <property type="entry name" value="ABC transporter type 1, transmembrane domain"/>
    <property type="match status" value="1"/>
</dbReference>
<dbReference type="PANTHER" id="PTHR43394:SF1">
    <property type="entry name" value="ATP-BINDING CASSETTE SUB-FAMILY B MEMBER 10, MITOCHONDRIAL"/>
    <property type="match status" value="1"/>
</dbReference>
<evidence type="ECO:0000313" key="13">
    <source>
        <dbReference type="EMBL" id="MBB6216193.1"/>
    </source>
</evidence>
<dbReference type="InterPro" id="IPR027417">
    <property type="entry name" value="P-loop_NTPase"/>
</dbReference>
<keyword evidence="6" id="KW-0645">Protease</keyword>
<feature type="transmembrane region" description="Helical" evidence="10">
    <location>
        <begin position="172"/>
        <end position="190"/>
    </location>
</feature>
<dbReference type="GO" id="GO:0008234">
    <property type="term" value="F:cysteine-type peptidase activity"/>
    <property type="evidence" value="ECO:0007669"/>
    <property type="project" value="UniProtKB-KW"/>
</dbReference>
<dbReference type="Pfam" id="PF00005">
    <property type="entry name" value="ABC_tran"/>
    <property type="match status" value="1"/>
</dbReference>
<dbReference type="PROSITE" id="PS00211">
    <property type="entry name" value="ABC_TRANSPORTER_1"/>
    <property type="match status" value="1"/>
</dbReference>
<dbReference type="Pfam" id="PF00664">
    <property type="entry name" value="ABC_membrane"/>
    <property type="match status" value="1"/>
</dbReference>
<evidence type="ECO:0000259" key="12">
    <source>
        <dbReference type="PROSITE" id="PS50929"/>
    </source>
</evidence>
<dbReference type="GO" id="GO:0005524">
    <property type="term" value="F:ATP binding"/>
    <property type="evidence" value="ECO:0007669"/>
    <property type="project" value="UniProtKB-KW"/>
</dbReference>
<dbReference type="GO" id="GO:0016887">
    <property type="term" value="F:ATP hydrolysis activity"/>
    <property type="evidence" value="ECO:0007669"/>
    <property type="project" value="InterPro"/>
</dbReference>
<dbReference type="InterPro" id="IPR011527">
    <property type="entry name" value="ABC1_TM_dom"/>
</dbReference>
<keyword evidence="3" id="KW-1003">Cell membrane</keyword>
<keyword evidence="14" id="KW-1185">Reference proteome</keyword>
<dbReference type="PANTHER" id="PTHR43394">
    <property type="entry name" value="ATP-DEPENDENT PERMEASE MDL1, MITOCHONDRIAL"/>
    <property type="match status" value="1"/>
</dbReference>
<dbReference type="InterPro" id="IPR036640">
    <property type="entry name" value="ABC1_TM_sf"/>
</dbReference>
<dbReference type="Gene3D" id="3.40.50.300">
    <property type="entry name" value="P-loop containing nucleotide triphosphate hydrolases"/>
    <property type="match status" value="1"/>
</dbReference>